<dbReference type="InterPro" id="IPR011545">
    <property type="entry name" value="DEAD/DEAH_box_helicase_dom"/>
</dbReference>
<organism evidence="7 8">
    <name type="scientific">Gymnopilus dilepis</name>
    <dbReference type="NCBI Taxonomy" id="231916"/>
    <lineage>
        <taxon>Eukaryota</taxon>
        <taxon>Fungi</taxon>
        <taxon>Dikarya</taxon>
        <taxon>Basidiomycota</taxon>
        <taxon>Agaricomycotina</taxon>
        <taxon>Agaricomycetes</taxon>
        <taxon>Agaricomycetidae</taxon>
        <taxon>Agaricales</taxon>
        <taxon>Agaricineae</taxon>
        <taxon>Hymenogastraceae</taxon>
        <taxon>Gymnopilus</taxon>
    </lineage>
</organism>
<dbReference type="GO" id="GO:0003676">
    <property type="term" value="F:nucleic acid binding"/>
    <property type="evidence" value="ECO:0007669"/>
    <property type="project" value="InterPro"/>
</dbReference>
<dbReference type="Gene3D" id="2.60.40.150">
    <property type="entry name" value="C2 domain"/>
    <property type="match status" value="1"/>
</dbReference>
<dbReference type="SUPFAM" id="SSF46785">
    <property type="entry name" value="Winged helix' DNA-binding domain"/>
    <property type="match status" value="1"/>
</dbReference>
<evidence type="ECO:0000256" key="3">
    <source>
        <dbReference type="ARBA" id="ARBA00022806"/>
    </source>
</evidence>
<dbReference type="FunFam" id="3.40.50.300:FF:003287">
    <property type="entry name" value="U5 small nuclear ribonucleoprotein 200 kDa helicase"/>
    <property type="match status" value="1"/>
</dbReference>
<evidence type="ECO:0000313" key="7">
    <source>
        <dbReference type="EMBL" id="PPQ65210.1"/>
    </source>
</evidence>
<dbReference type="Pfam" id="PF02889">
    <property type="entry name" value="Sec63"/>
    <property type="match status" value="2"/>
</dbReference>
<dbReference type="Gene3D" id="3.40.50.300">
    <property type="entry name" value="P-loop containing nucleotide triphosphate hydrolases"/>
    <property type="match status" value="4"/>
</dbReference>
<proteinExistence type="predicted"/>
<gene>
    <name evidence="7" type="ORF">CVT26_000187</name>
</gene>
<keyword evidence="8" id="KW-1185">Reference proteome</keyword>
<dbReference type="PANTHER" id="PTHR47961">
    <property type="entry name" value="DNA POLYMERASE THETA, PUTATIVE (AFU_ORTHOLOGUE AFUA_1G05260)-RELATED"/>
    <property type="match status" value="1"/>
</dbReference>
<dbReference type="InterPro" id="IPR050474">
    <property type="entry name" value="Hel308_SKI2-like"/>
</dbReference>
<dbReference type="SMART" id="SM00973">
    <property type="entry name" value="Sec63"/>
    <property type="match status" value="1"/>
</dbReference>
<dbReference type="Gene3D" id="1.10.10.10">
    <property type="entry name" value="Winged helix-like DNA-binding domain superfamily/Winged helix DNA-binding domain"/>
    <property type="match status" value="2"/>
</dbReference>
<keyword evidence="3" id="KW-0347">Helicase</keyword>
<dbReference type="SUPFAM" id="SSF52540">
    <property type="entry name" value="P-loop containing nucleoside triphosphate hydrolases"/>
    <property type="match status" value="4"/>
</dbReference>
<dbReference type="GO" id="GO:0016787">
    <property type="term" value="F:hydrolase activity"/>
    <property type="evidence" value="ECO:0007669"/>
    <property type="project" value="UniProtKB-KW"/>
</dbReference>
<evidence type="ECO:0000256" key="4">
    <source>
        <dbReference type="ARBA" id="ARBA00022840"/>
    </source>
</evidence>
<dbReference type="EMBL" id="NHYE01005657">
    <property type="protein sequence ID" value="PPQ65210.1"/>
    <property type="molecule type" value="Genomic_DNA"/>
</dbReference>
<evidence type="ECO:0000259" key="6">
    <source>
        <dbReference type="PROSITE" id="PS51194"/>
    </source>
</evidence>
<keyword evidence="2" id="KW-0378">Hydrolase</keyword>
<dbReference type="GO" id="GO:0004386">
    <property type="term" value="F:helicase activity"/>
    <property type="evidence" value="ECO:0007669"/>
    <property type="project" value="UniProtKB-KW"/>
</dbReference>
<dbReference type="InParanoid" id="A0A409VG31"/>
<accession>A0A409VG31</accession>
<dbReference type="OrthoDB" id="5575at2759"/>
<name>A0A409VG31_9AGAR</name>
<dbReference type="PROSITE" id="PS51194">
    <property type="entry name" value="HELICASE_CTER"/>
    <property type="match status" value="1"/>
</dbReference>
<evidence type="ECO:0000256" key="2">
    <source>
        <dbReference type="ARBA" id="ARBA00022801"/>
    </source>
</evidence>
<dbReference type="FunFam" id="3.40.50.300:FF:000062">
    <property type="entry name" value="U5 small nuclear ribonucleoprotein helicase"/>
    <property type="match status" value="1"/>
</dbReference>
<evidence type="ECO:0000256" key="1">
    <source>
        <dbReference type="ARBA" id="ARBA00022741"/>
    </source>
</evidence>
<reference evidence="7 8" key="1">
    <citation type="journal article" date="2018" name="Evol. Lett.">
        <title>Horizontal gene cluster transfer increased hallucinogenic mushroom diversity.</title>
        <authorList>
            <person name="Reynolds H.T."/>
            <person name="Vijayakumar V."/>
            <person name="Gluck-Thaler E."/>
            <person name="Korotkin H.B."/>
            <person name="Matheny P.B."/>
            <person name="Slot J.C."/>
        </authorList>
    </citation>
    <scope>NUCLEOTIDE SEQUENCE [LARGE SCALE GENOMIC DNA]</scope>
    <source>
        <strain evidence="7 8">SRW20</strain>
    </source>
</reference>
<dbReference type="InterPro" id="IPR036388">
    <property type="entry name" value="WH-like_DNA-bd_sf"/>
</dbReference>
<dbReference type="InterPro" id="IPR057842">
    <property type="entry name" value="WH_MER3"/>
</dbReference>
<dbReference type="Pfam" id="PF00270">
    <property type="entry name" value="DEAD"/>
    <property type="match status" value="2"/>
</dbReference>
<dbReference type="Gene3D" id="1.10.3380.10">
    <property type="entry name" value="Sec63 N-terminal domain-like domain"/>
    <property type="match status" value="2"/>
</dbReference>
<dbReference type="GO" id="GO:0005524">
    <property type="term" value="F:ATP binding"/>
    <property type="evidence" value="ECO:0007669"/>
    <property type="project" value="UniProtKB-KW"/>
</dbReference>
<dbReference type="InterPro" id="IPR014001">
    <property type="entry name" value="Helicase_ATP-bd"/>
</dbReference>
<feature type="domain" description="Helicase ATP-binding" evidence="5">
    <location>
        <begin position="62"/>
        <end position="270"/>
    </location>
</feature>
<dbReference type="Pfam" id="PF23445">
    <property type="entry name" value="WHD_SNRNP200"/>
    <property type="match status" value="2"/>
</dbReference>
<dbReference type="InterPro" id="IPR036390">
    <property type="entry name" value="WH_DNA-bd_sf"/>
</dbReference>
<evidence type="ECO:0000313" key="8">
    <source>
        <dbReference type="Proteomes" id="UP000284706"/>
    </source>
</evidence>
<dbReference type="CDD" id="cd18795">
    <property type="entry name" value="SF2_C_Ski2"/>
    <property type="match status" value="1"/>
</dbReference>
<evidence type="ECO:0000259" key="5">
    <source>
        <dbReference type="PROSITE" id="PS51192"/>
    </source>
</evidence>
<sequence>MLPIGTTRTTYEEYEEVIIPPSKPVPPRLTERQIALTELDEIVRGSFKGYTALNRIQSIVYPTAYGSNENLLVCAPTGAVSATDRLYFTLCSPHGKTDVAMLTILRVIDQHRINQRSLANVPVAQTIDKDAFKIIYVAPMKALASEIVRKLGKRLAWLSLEVRELTGDMQLTRAEIARTQVIVTTPEKWDVVTRKPTGEGEIASSLKLLIIDEVHLLNEDRGAVIETIVARTLRQVESSQSVIRIVGLSATLPNYRDVAEFLCVSPQKGLFYFDSSFRPVPLEQHFLGIKGKPGSTQSRKNLDTVTFRKVSELVAEGHQVMVFVHARKETVKAAMSLRELATLEGNVDDFSCEDHPQWNFHRQKIGESRNKEMKQLFDAGFGIHHAGMLRSDRNMMERMFEAKVIKVLCCTATLAWGVNLPAHAVIIKGTQVYDSAKGKFVDLSVLDVLQVFGRAGRPGLESSGEGYICTTEDKLTHYLDAVTSQIPIESQFQVGLADALNAEIALGTVANVRDAVQWLGYTYLFMRMRKNPYVYGIARDTIADDPQLSGKRNELIRTASERLANAKMITFNHQSGDLQVTDLGRIAAKYYIRHASVEIFNKEFRPKMSEADVLAMLSMSTEGGTDTSAGKVNILLQGHISREMVEDFALVSDMAYVAQNAGRIVRALLEIAISKKWANVSSVLMNMSKAIETRLWPFDHPLRQFPLKAETLFSVEKWADDWTMSQLAGSDAKSLGDLIHLNEAHGMAVLNAVKQFPKVKISYTLRPVTSDVLGISLVVSRDFEWNMKVHGASEPFWIWVEDQDGLHILQLSHLLFHQETEALEVNFFIPVLQGQPLPMITIRSISDHWMGAENEVAVSLESIIMPLASQLQTPVLDLPFLRIDEVLPRQLKDIFSQRFHILNRLQTQAFWNFVHNKSNALLCAPVGSGKSTLAQMAIWSTLLKPSTGWVLVVVPTRVTAIEMASELRAGTQSYGIRLDYGTLENVFPQARSRTIRIATPAELLAALTHKVRPPIHDLRLVVCDALEQLGAEYELSLSLLRHAVQSSPVRFIGLSASLNDPADLARWLSVDENALHSFWPKDRDQSLVTSHQSFSIPYSPSLFKAMAKPAHRAIQEGHKNSPVLVFVPSRGQCRPIALDLITRRTLEMETARGFIPDDISEEELKRYCARFEDASLLDYVVKGVGFFYPGLKKSDRILMLEMFSEGIIRVLIVPKDSCWSVPARAPVVIVMGTQYVHVEEKGSIRQIRDYSLTELVKMQSRAVQQSGTGHFHLFCQAEALENYSKFLEEGLPLESQLHESETLRKWINVIYNANHGKQDIVDALSFTYLCHRVLSNPSYYGFTSSELDKNLSAIADQLVDELHLGNRT</sequence>
<comment type="caution">
    <text evidence="7">The sequence shown here is derived from an EMBL/GenBank/DDBJ whole genome shotgun (WGS) entry which is preliminary data.</text>
</comment>
<keyword evidence="1" id="KW-0547">Nucleotide-binding</keyword>
<dbReference type="InterPro" id="IPR035892">
    <property type="entry name" value="C2_domain_sf"/>
</dbReference>
<feature type="domain" description="Helicase ATP-binding" evidence="5">
    <location>
        <begin position="911"/>
        <end position="1076"/>
    </location>
</feature>
<dbReference type="PROSITE" id="PS51192">
    <property type="entry name" value="HELICASE_ATP_BIND_1"/>
    <property type="match status" value="2"/>
</dbReference>
<dbReference type="InterPro" id="IPR004179">
    <property type="entry name" value="Sec63-dom"/>
</dbReference>
<keyword evidence="4" id="KW-0067">ATP-binding</keyword>
<feature type="domain" description="Helicase C-terminal" evidence="6">
    <location>
        <begin position="301"/>
        <end position="504"/>
    </location>
</feature>
<protein>
    <recommendedName>
        <fullName evidence="9">Sec63-domain-containing protein</fullName>
    </recommendedName>
</protein>
<dbReference type="SUPFAM" id="SSF158702">
    <property type="entry name" value="Sec63 N-terminal domain-like"/>
    <property type="match status" value="1"/>
</dbReference>
<evidence type="ECO:0008006" key="9">
    <source>
        <dbReference type="Google" id="ProtNLM"/>
    </source>
</evidence>
<dbReference type="InterPro" id="IPR027417">
    <property type="entry name" value="P-loop_NTPase"/>
</dbReference>
<dbReference type="Proteomes" id="UP000284706">
    <property type="component" value="Unassembled WGS sequence"/>
</dbReference>
<dbReference type="Pfam" id="PF00271">
    <property type="entry name" value="Helicase_C"/>
    <property type="match status" value="1"/>
</dbReference>
<dbReference type="SMART" id="SM00487">
    <property type="entry name" value="DEXDc"/>
    <property type="match status" value="2"/>
</dbReference>
<dbReference type="PANTHER" id="PTHR47961:SF13">
    <property type="entry name" value="ACTIVATING SIGNAL COINTEGRATOR 1 COMPLEX SUBUNIT 3"/>
    <property type="match status" value="1"/>
</dbReference>
<dbReference type="SMART" id="SM00490">
    <property type="entry name" value="HELICc"/>
    <property type="match status" value="1"/>
</dbReference>
<dbReference type="FunFam" id="1.10.10.10:FF:000024">
    <property type="entry name" value="U5 small nuclear ribonucleoprotein helicase"/>
    <property type="match status" value="1"/>
</dbReference>
<dbReference type="STRING" id="231916.A0A409VG31"/>
<dbReference type="InterPro" id="IPR001650">
    <property type="entry name" value="Helicase_C-like"/>
</dbReference>